<keyword evidence="1" id="KW-1133">Transmembrane helix</keyword>
<evidence type="ECO:0000313" key="2">
    <source>
        <dbReference type="EMBL" id="MDX8442925.1"/>
    </source>
</evidence>
<name>A0ABU4X6Q2_9HYPH</name>
<evidence type="ECO:0000256" key="1">
    <source>
        <dbReference type="SAM" id="Phobius"/>
    </source>
</evidence>
<reference evidence="2 3" key="1">
    <citation type="submission" date="2023-08" db="EMBL/GenBank/DDBJ databases">
        <title>Implementing the SeqCode for naming new Mesorhizobium species isolated from Vachellia karroo root nodules.</title>
        <authorList>
            <person name="Van Lill M."/>
        </authorList>
    </citation>
    <scope>NUCLEOTIDE SEQUENCE [LARGE SCALE GENOMIC DNA]</scope>
    <source>
        <strain evidence="2 3">VK3E</strain>
    </source>
</reference>
<gene>
    <name evidence="2" type="ORF">RFM51_25420</name>
</gene>
<dbReference type="Proteomes" id="UP001272097">
    <property type="component" value="Unassembled WGS sequence"/>
</dbReference>
<keyword evidence="1" id="KW-0812">Transmembrane</keyword>
<organism evidence="2 3">
    <name type="scientific">Mesorhizobium australafricanum</name>
    <dbReference type="NCBI Taxonomy" id="3072311"/>
    <lineage>
        <taxon>Bacteria</taxon>
        <taxon>Pseudomonadati</taxon>
        <taxon>Pseudomonadota</taxon>
        <taxon>Alphaproteobacteria</taxon>
        <taxon>Hyphomicrobiales</taxon>
        <taxon>Phyllobacteriaceae</taxon>
        <taxon>Mesorhizobium</taxon>
    </lineage>
</organism>
<protein>
    <submittedName>
        <fullName evidence="2">Uncharacterized protein</fullName>
    </submittedName>
</protein>
<feature type="transmembrane region" description="Helical" evidence="1">
    <location>
        <begin position="12"/>
        <end position="31"/>
    </location>
</feature>
<keyword evidence="3" id="KW-1185">Reference proteome</keyword>
<proteinExistence type="predicted"/>
<dbReference type="EMBL" id="JAVIIS010000049">
    <property type="protein sequence ID" value="MDX8442925.1"/>
    <property type="molecule type" value="Genomic_DNA"/>
</dbReference>
<comment type="caution">
    <text evidence="2">The sequence shown here is derived from an EMBL/GenBank/DDBJ whole genome shotgun (WGS) entry which is preliminary data.</text>
</comment>
<dbReference type="RefSeq" id="WP_320216923.1">
    <property type="nucleotide sequence ID" value="NZ_JAVIIS010000049.1"/>
</dbReference>
<sequence>MSFRAVNEKYLLPASQILMVLGIVALCQPWSLTLHSYGVTIILAGLIGFNITSKIAPERGEETGAATHEGVRQ</sequence>
<keyword evidence="1" id="KW-0472">Membrane</keyword>
<accession>A0ABU4X6Q2</accession>
<evidence type="ECO:0000313" key="3">
    <source>
        <dbReference type="Proteomes" id="UP001272097"/>
    </source>
</evidence>